<evidence type="ECO:0000256" key="1">
    <source>
        <dbReference type="ARBA" id="ARBA00022729"/>
    </source>
</evidence>
<sequence>MNKVFRLLSVGLLAALSGCAGQHPVFTPPLERPLAVRDTPWPRNQVLVLAYHDIMDSEPDQQYVATRTANFIAQMRWLQVNHYVPVSMDQIFAASEGKSELPEKAVLLTFDDGYRSMYDRVFPILKRNHWPALFAPVGRWIDTPEGQPVDFSGKLRPRDKFVTWDQVREMSDSGLVEIGSHTQDLHHGVLANPQGNVEPAAAALKYDPVTKRYETLEEFRQRIDRDVSAITSTLTRVDGKPPRVWVWPYGAASGIALDVARQHHYRAAMTLEDGLLDVHNLMNVPRMLVANDPDIDGFVANAVQLQEHPPIRSVRVDLDAIYDPDPAQMEENVGRVVQRLSEVQPTVIIVKGFVSPAHPGEPVRETYFPNHVLPMKADLFNRTVHQIHSRLLFDPRVYAWIPTLAAEQGAAVPLCSTSPYRASPFSPVVQRQLRTLYRDMAASVPTLEGVMFDEDASDAVCEGESPARLAQAQGDLSVQLSDEVRAVRGQDVKTLQVVVTGAHETACQAVARTLTHHDHALLRLSPGAREGAGNVVTHAQAQALLKTVNELPNGMARTLFEVERQTPAGKVIADEQVGKWLVWLANRSVIHLGYAPDDAQANRPVLRNMAPLFESRWQE</sequence>
<feature type="signal peptide" evidence="2">
    <location>
        <begin position="1"/>
        <end position="22"/>
    </location>
</feature>
<feature type="chain" id="PRO_5016732172" evidence="2">
    <location>
        <begin position="23"/>
        <end position="619"/>
    </location>
</feature>
<dbReference type="PROSITE" id="PS51677">
    <property type="entry name" value="NODB"/>
    <property type="match status" value="1"/>
</dbReference>
<dbReference type="InterPro" id="IPR051398">
    <property type="entry name" value="Polysacch_Deacetylase"/>
</dbReference>
<protein>
    <submittedName>
        <fullName evidence="4">Predicted xylanase/chitin deacetylase</fullName>
    </submittedName>
</protein>
<dbReference type="AlphaFoldDB" id="A0A348HH85"/>
<dbReference type="InterPro" id="IPR032772">
    <property type="entry name" value="PGA_deacetylase_PgaB_C"/>
</dbReference>
<dbReference type="Proteomes" id="UP000267342">
    <property type="component" value="Chromosome"/>
</dbReference>
<reference evidence="4 5" key="1">
    <citation type="submission" date="2018-09" db="EMBL/GenBank/DDBJ databases">
        <title>Zymobacter palmae IAM14233 (=T109) whole genome analysis.</title>
        <authorList>
            <person name="Yanase H."/>
        </authorList>
    </citation>
    <scope>NUCLEOTIDE SEQUENCE [LARGE SCALE GENOMIC DNA]</scope>
    <source>
        <strain evidence="4 5">IAM14233</strain>
    </source>
</reference>
<dbReference type="RefSeq" id="WP_027706193.1">
    <property type="nucleotide sequence ID" value="NZ_AP018933.1"/>
</dbReference>
<keyword evidence="1 2" id="KW-0732">Signal</keyword>
<keyword evidence="4" id="KW-0326">Glycosidase</keyword>
<evidence type="ECO:0000313" key="5">
    <source>
        <dbReference type="Proteomes" id="UP000267342"/>
    </source>
</evidence>
<dbReference type="PANTHER" id="PTHR34216:SF7">
    <property type="entry name" value="POLY-BETA-1,6-N-ACETYL-D-GLUCOSAMINE N-DEACETYLASE"/>
    <property type="match status" value="1"/>
</dbReference>
<keyword evidence="4" id="KW-0858">Xylan degradation</keyword>
<dbReference type="PROSITE" id="PS51257">
    <property type="entry name" value="PROKAR_LIPOPROTEIN"/>
    <property type="match status" value="1"/>
</dbReference>
<dbReference type="STRING" id="1123510.GCA_000620025_01283"/>
<dbReference type="EMBL" id="AP018933">
    <property type="protein sequence ID" value="BBG30987.1"/>
    <property type="molecule type" value="Genomic_DNA"/>
</dbReference>
<proteinExistence type="predicted"/>
<accession>A0A348HH85</accession>
<feature type="domain" description="NodB homology" evidence="3">
    <location>
        <begin position="104"/>
        <end position="356"/>
    </location>
</feature>
<evidence type="ECO:0000256" key="2">
    <source>
        <dbReference type="SAM" id="SignalP"/>
    </source>
</evidence>
<dbReference type="SUPFAM" id="SSF88713">
    <property type="entry name" value="Glycoside hydrolase/deacetylase"/>
    <property type="match status" value="1"/>
</dbReference>
<evidence type="ECO:0000259" key="3">
    <source>
        <dbReference type="PROSITE" id="PS51677"/>
    </source>
</evidence>
<dbReference type="OrthoDB" id="9814639at2"/>
<dbReference type="NCBIfam" id="TIGR03938">
    <property type="entry name" value="deacetyl_PgaB"/>
    <property type="match status" value="1"/>
</dbReference>
<gene>
    <name evidence="4" type="ORF">ZBT109_2255</name>
</gene>
<dbReference type="InterPro" id="IPR011330">
    <property type="entry name" value="Glyco_hydro/deAcase_b/a-brl"/>
</dbReference>
<dbReference type="InterPro" id="IPR023854">
    <property type="entry name" value="PGA_deacetylase_PgaB"/>
</dbReference>
<dbReference type="Gene3D" id="3.20.20.80">
    <property type="entry name" value="Glycosidases"/>
    <property type="match status" value="2"/>
</dbReference>
<dbReference type="KEGG" id="zpl:ZBT109_2255"/>
<keyword evidence="4" id="KW-0119">Carbohydrate metabolism</keyword>
<dbReference type="Gene3D" id="3.20.20.370">
    <property type="entry name" value="Glycoside hydrolase/deacetylase"/>
    <property type="match status" value="1"/>
</dbReference>
<dbReference type="GO" id="GO:0045493">
    <property type="term" value="P:xylan catabolic process"/>
    <property type="evidence" value="ECO:0007669"/>
    <property type="project" value="UniProtKB-KW"/>
</dbReference>
<dbReference type="InterPro" id="IPR002509">
    <property type="entry name" value="NODB_dom"/>
</dbReference>
<organism evidence="4 5">
    <name type="scientific">Zymobacter palmae</name>
    <dbReference type="NCBI Taxonomy" id="33074"/>
    <lineage>
        <taxon>Bacteria</taxon>
        <taxon>Pseudomonadati</taxon>
        <taxon>Pseudomonadota</taxon>
        <taxon>Gammaproteobacteria</taxon>
        <taxon>Oceanospirillales</taxon>
        <taxon>Halomonadaceae</taxon>
        <taxon>Zymobacter group</taxon>
        <taxon>Zymobacter</taxon>
    </lineage>
</organism>
<keyword evidence="4" id="KW-0378">Hydrolase</keyword>
<name>A0A348HH85_9GAMM</name>
<evidence type="ECO:0000313" key="4">
    <source>
        <dbReference type="EMBL" id="BBG30987.1"/>
    </source>
</evidence>
<dbReference type="Pfam" id="PF01522">
    <property type="entry name" value="Polysacc_deac_1"/>
    <property type="match status" value="1"/>
</dbReference>
<dbReference type="GO" id="GO:0016798">
    <property type="term" value="F:hydrolase activity, acting on glycosyl bonds"/>
    <property type="evidence" value="ECO:0007669"/>
    <property type="project" value="UniProtKB-KW"/>
</dbReference>
<dbReference type="PANTHER" id="PTHR34216">
    <property type="match status" value="1"/>
</dbReference>
<dbReference type="GO" id="GO:0016810">
    <property type="term" value="F:hydrolase activity, acting on carbon-nitrogen (but not peptide) bonds"/>
    <property type="evidence" value="ECO:0007669"/>
    <property type="project" value="InterPro"/>
</dbReference>
<dbReference type="GO" id="GO:0043708">
    <property type="term" value="P:cell adhesion involved in biofilm formation"/>
    <property type="evidence" value="ECO:0007669"/>
    <property type="project" value="InterPro"/>
</dbReference>
<dbReference type="Pfam" id="PF14883">
    <property type="entry name" value="GHL13"/>
    <property type="match status" value="1"/>
</dbReference>
<keyword evidence="4" id="KW-0624">Polysaccharide degradation</keyword>
<keyword evidence="5" id="KW-1185">Reference proteome</keyword>